<dbReference type="InterPro" id="IPR007111">
    <property type="entry name" value="NACHT_NTPase"/>
</dbReference>
<dbReference type="Gene3D" id="3.40.50.300">
    <property type="entry name" value="P-loop containing nucleotide triphosphate hydrolases"/>
    <property type="match status" value="1"/>
</dbReference>
<dbReference type="EMBL" id="JAHUTI010059717">
    <property type="protein sequence ID" value="MED6251325.1"/>
    <property type="molecule type" value="Genomic_DNA"/>
</dbReference>
<keyword evidence="2" id="KW-0963">Cytoplasm</keyword>
<evidence type="ECO:0000256" key="7">
    <source>
        <dbReference type="SAM" id="MobiDB-lite"/>
    </source>
</evidence>
<feature type="domain" description="NACHT" evidence="9">
    <location>
        <begin position="453"/>
        <end position="587"/>
    </location>
</feature>
<dbReference type="Pfam" id="PF00622">
    <property type="entry name" value="SPRY"/>
    <property type="match status" value="1"/>
</dbReference>
<feature type="region of interest" description="Disordered" evidence="7">
    <location>
        <begin position="183"/>
        <end position="217"/>
    </location>
</feature>
<dbReference type="InterPro" id="IPR041075">
    <property type="entry name" value="NOD1/2_WH"/>
</dbReference>
<dbReference type="SMART" id="SM01288">
    <property type="entry name" value="FISNA"/>
    <property type="match status" value="1"/>
</dbReference>
<dbReference type="Pfam" id="PF13765">
    <property type="entry name" value="PRY"/>
    <property type="match status" value="1"/>
</dbReference>
<evidence type="ECO:0000313" key="11">
    <source>
        <dbReference type="Proteomes" id="UP001345963"/>
    </source>
</evidence>
<dbReference type="InterPro" id="IPR001870">
    <property type="entry name" value="B30.2/SPRY"/>
</dbReference>
<dbReference type="SUPFAM" id="SSF49899">
    <property type="entry name" value="Concanavalin A-like lectins/glucanases"/>
    <property type="match status" value="1"/>
</dbReference>
<dbReference type="InterPro" id="IPR041267">
    <property type="entry name" value="NLRP_HD2"/>
</dbReference>
<dbReference type="PROSITE" id="PS50837">
    <property type="entry name" value="NACHT"/>
    <property type="match status" value="1"/>
</dbReference>
<dbReference type="SMART" id="SM00449">
    <property type="entry name" value="SPRY"/>
    <property type="match status" value="1"/>
</dbReference>
<dbReference type="InterPro" id="IPR051261">
    <property type="entry name" value="NLR"/>
</dbReference>
<proteinExistence type="predicted"/>
<dbReference type="Pfam" id="PF05729">
    <property type="entry name" value="NACHT"/>
    <property type="match status" value="1"/>
</dbReference>
<name>A0ABU7BNW7_9TELE</name>
<feature type="domain" description="B30.2/SPRY" evidence="8">
    <location>
        <begin position="1077"/>
        <end position="1268"/>
    </location>
</feature>
<comment type="subcellular location">
    <subcellularLocation>
        <location evidence="1">Cytoplasm</location>
    </subcellularLocation>
</comment>
<dbReference type="InterPro" id="IPR013320">
    <property type="entry name" value="ConA-like_dom_sf"/>
</dbReference>
<dbReference type="InterPro" id="IPR043136">
    <property type="entry name" value="B30.2/SPRY_sf"/>
</dbReference>
<evidence type="ECO:0000259" key="8">
    <source>
        <dbReference type="PROSITE" id="PS50188"/>
    </source>
</evidence>
<dbReference type="InterPro" id="IPR003877">
    <property type="entry name" value="SPRY_dom"/>
</dbReference>
<dbReference type="Gene3D" id="3.80.10.10">
    <property type="entry name" value="Ribonuclease Inhibitor"/>
    <property type="match status" value="1"/>
</dbReference>
<dbReference type="Proteomes" id="UP001345963">
    <property type="component" value="Unassembled WGS sequence"/>
</dbReference>
<keyword evidence="5" id="KW-0547">Nucleotide-binding</keyword>
<dbReference type="Pfam" id="PF17776">
    <property type="entry name" value="NLRC4_HD2"/>
    <property type="match status" value="1"/>
</dbReference>
<dbReference type="PRINTS" id="PR01407">
    <property type="entry name" value="BUTYPHLNCDUF"/>
</dbReference>
<dbReference type="Pfam" id="PF13516">
    <property type="entry name" value="LRR_6"/>
    <property type="match status" value="3"/>
</dbReference>
<dbReference type="SUPFAM" id="SSF52540">
    <property type="entry name" value="P-loop containing nucleoside triphosphate hydrolases"/>
    <property type="match status" value="1"/>
</dbReference>
<gene>
    <name evidence="10" type="ORF">ATANTOWER_028307</name>
</gene>
<dbReference type="InterPro" id="IPR003879">
    <property type="entry name" value="Butyrophylin_SPRY"/>
</dbReference>
<feature type="compositionally biased region" description="Polar residues" evidence="7">
    <location>
        <begin position="183"/>
        <end position="195"/>
    </location>
</feature>
<comment type="caution">
    <text evidence="10">The sequence shown here is derived from an EMBL/GenBank/DDBJ whole genome shotgun (WGS) entry which is preliminary data.</text>
</comment>
<dbReference type="Pfam" id="PF14484">
    <property type="entry name" value="FISNA"/>
    <property type="match status" value="1"/>
</dbReference>
<feature type="region of interest" description="Disordered" evidence="7">
    <location>
        <begin position="1"/>
        <end position="49"/>
    </location>
</feature>
<dbReference type="PANTHER" id="PTHR24106">
    <property type="entry name" value="NACHT, LRR AND CARD DOMAINS-CONTAINING"/>
    <property type="match status" value="1"/>
</dbReference>
<feature type="compositionally biased region" description="Polar residues" evidence="7">
    <location>
        <begin position="32"/>
        <end position="49"/>
    </location>
</feature>
<sequence length="1268" mass="143714">MSQSEEMKEAFGPLNDDVSFENDPQIGPGRCFSSNSSEQKMGSSSTPSIVSLQSHKSMGFPLNFKRSSFSGSDQETSEEAKSLHTDLHSVFERLMGETEAFVKSKLNKFHQLLTSDCPRHLWRHDEDEDFSGEEEFLNILREFLRMMKHGDLADALLSSQSIMSPSKNQFSEDNDQQLTAERINLNESKSATPNYVSPKDTKSRDNPFVLKQNEQKNSNCAPTSLFLESQRSMDFPLNFHRTVRKSQSCPTPNTASLHSSKSMDYPVGFQQHSLFGTPQRANMDSVFKILEGNVITFVEKEQRRFHKLLDPEHVHSPDDDEEVVNWEDKEQKRFIKEAVLNITLQFLRRMKQEELAFALHNKSVAAKCQCKLKSNLMTRLAYVFEGIAKEGHPTLLNKIYTELYITEGDPTEVNSHHEVKLIEKALRKPVKPILTIRCEDIFKPLTGRDKPIRTVMTEGVAGIGKTVLTQKFALDWAEGKVNQDIQFTFPFSFRGLNMLKGKKFSLVELIHLFFPEIKEAGIHSFEEFRVLFIFDGLDECRLPLNLKTKEVLMDASEPTSLDVLLTNLIKGNLLPSACIWITTRPAAAHQIPAEFVDLVTEIRGFNDPQKEEYFRKRFTEEEESRRIISHIKTSRSIFIMCHIPVFCWITATVLQNAIETREKTDLPNSLTEMYILFLVVLAKVRHVKYDKGAEKDPLWTPETREMIQSLGKLAFEQLMKGNVFFYESDLTECGINVRAASVYSGVFTEIFQEERGLFHEKVFCFVHLSIQEFLAALHVHLTFTNTGVNLLSGEESVSHGSKMSEEQFEHFYQNAVDKALQSPNGHLDLLLRFLLGLSLQTNQRLLQGFVTDTETPSSSSQSITQYIKKRIEEIVCVLKKSNLFYCLNELKDNSLGKEIEQTLKTGKLKTEKMSAAQLAALVNIVLSSEDYQENFDLRKYFVSEEAQRGLTQLIVNLPIVVLSCCCLNETSYKILASVFETNHCIVKELDLSNSDIQDSGLKLLCEGLSKPNCLLETLRLSGCLITGEGCAVLESALASNPSHLRELDLSYNHLGEPRAALLSAGLEDPNWALQTLRLEPSGLQFLKPGLSKYAVELMLNPDTAHRNLTLSDCNRKVTVRQVGERPCSNHPGRFDAVEQLLCRDGLTGRCYWEIEWRGSVSIGVTYKGITRRGESNDCSLGMNDQCWSLLCSEDGFSAQHNNKITDIYEDSSNKVGVYLDWPGGTLSFFGVSPNKVTYLHSYNNKFTEPVYPAFRIQPHPCNSSLSLC</sequence>
<keyword evidence="6" id="KW-0067">ATP-binding</keyword>
<accession>A0ABU7BNW7</accession>
<dbReference type="InterPro" id="IPR027417">
    <property type="entry name" value="P-loop_NTPase"/>
</dbReference>
<keyword evidence="11" id="KW-1185">Reference proteome</keyword>
<evidence type="ECO:0000256" key="5">
    <source>
        <dbReference type="ARBA" id="ARBA00022741"/>
    </source>
</evidence>
<protein>
    <submittedName>
        <fullName evidence="10">Uncharacterized protein</fullName>
    </submittedName>
</protein>
<keyword evidence="3" id="KW-0433">Leucine-rich repeat</keyword>
<evidence type="ECO:0000256" key="3">
    <source>
        <dbReference type="ARBA" id="ARBA00022614"/>
    </source>
</evidence>
<dbReference type="InterPro" id="IPR006574">
    <property type="entry name" value="PRY"/>
</dbReference>
<evidence type="ECO:0000256" key="4">
    <source>
        <dbReference type="ARBA" id="ARBA00022737"/>
    </source>
</evidence>
<evidence type="ECO:0000256" key="2">
    <source>
        <dbReference type="ARBA" id="ARBA00022490"/>
    </source>
</evidence>
<dbReference type="PROSITE" id="PS50188">
    <property type="entry name" value="B302_SPRY"/>
    <property type="match status" value="1"/>
</dbReference>
<evidence type="ECO:0000313" key="10">
    <source>
        <dbReference type="EMBL" id="MED6251325.1"/>
    </source>
</evidence>
<evidence type="ECO:0000256" key="6">
    <source>
        <dbReference type="ARBA" id="ARBA00022840"/>
    </source>
</evidence>
<organism evidence="10 11">
    <name type="scientific">Ataeniobius toweri</name>
    <dbReference type="NCBI Taxonomy" id="208326"/>
    <lineage>
        <taxon>Eukaryota</taxon>
        <taxon>Metazoa</taxon>
        <taxon>Chordata</taxon>
        <taxon>Craniata</taxon>
        <taxon>Vertebrata</taxon>
        <taxon>Euteleostomi</taxon>
        <taxon>Actinopterygii</taxon>
        <taxon>Neopterygii</taxon>
        <taxon>Teleostei</taxon>
        <taxon>Neoteleostei</taxon>
        <taxon>Acanthomorphata</taxon>
        <taxon>Ovalentaria</taxon>
        <taxon>Atherinomorphae</taxon>
        <taxon>Cyprinodontiformes</taxon>
        <taxon>Goodeidae</taxon>
        <taxon>Ataeniobius</taxon>
    </lineage>
</organism>
<reference evidence="10 11" key="1">
    <citation type="submission" date="2021-07" db="EMBL/GenBank/DDBJ databases">
        <authorList>
            <person name="Palmer J.M."/>
        </authorList>
    </citation>
    <scope>NUCLEOTIDE SEQUENCE [LARGE SCALE GENOMIC DNA]</scope>
    <source>
        <strain evidence="10 11">AT_MEX2019</strain>
        <tissue evidence="10">Muscle</tissue>
    </source>
</reference>
<dbReference type="CDD" id="cd16040">
    <property type="entry name" value="SPRY_PRY_SNTX"/>
    <property type="match status" value="1"/>
</dbReference>
<dbReference type="InterPro" id="IPR001611">
    <property type="entry name" value="Leu-rich_rpt"/>
</dbReference>
<dbReference type="SMART" id="SM00368">
    <property type="entry name" value="LRR_RI"/>
    <property type="match status" value="3"/>
</dbReference>
<evidence type="ECO:0000259" key="9">
    <source>
        <dbReference type="PROSITE" id="PS50837"/>
    </source>
</evidence>
<dbReference type="Pfam" id="PF17779">
    <property type="entry name" value="WHD_NOD2"/>
    <property type="match status" value="1"/>
</dbReference>
<evidence type="ECO:0000256" key="1">
    <source>
        <dbReference type="ARBA" id="ARBA00004496"/>
    </source>
</evidence>
<keyword evidence="4" id="KW-0677">Repeat</keyword>
<dbReference type="SMART" id="SM00589">
    <property type="entry name" value="PRY"/>
    <property type="match status" value="1"/>
</dbReference>
<dbReference type="InterPro" id="IPR032675">
    <property type="entry name" value="LRR_dom_sf"/>
</dbReference>
<dbReference type="SUPFAM" id="SSF52047">
    <property type="entry name" value="RNI-like"/>
    <property type="match status" value="1"/>
</dbReference>
<dbReference type="Gene3D" id="2.60.120.920">
    <property type="match status" value="1"/>
</dbReference>
<dbReference type="InterPro" id="IPR029495">
    <property type="entry name" value="NACHT-assoc"/>
</dbReference>